<feature type="compositionally biased region" description="Gly residues" evidence="2">
    <location>
        <begin position="320"/>
        <end position="331"/>
    </location>
</feature>
<evidence type="ECO:0000313" key="4">
    <source>
        <dbReference type="Proteomes" id="UP000027361"/>
    </source>
</evidence>
<feature type="coiled-coil region" evidence="1">
    <location>
        <begin position="206"/>
        <end position="278"/>
    </location>
</feature>
<protein>
    <submittedName>
        <fullName evidence="3">Uncharacterized protein</fullName>
    </submittedName>
</protein>
<sequence length="550" mass="59586">MSTNANAGLATRKKGRQSFANAVPSRSMLVSPSRPPQTPTRALLERIRRRSSLVPSDVPAPNRGNNTDVLSGPSAANSARGQLKTGRRSVGANATTTLTVGVSNRRKPSSLSITEEDEQGQEEDDDERDGEGRDESDSDSDVDSGVQERPDGDGSYEKPDHTSETIGDEANILEDYEYLDPEEEQVALERQVDQLIELSEGKDARIIALEKQLEDNKKSLKMEKEKVKLLQKRTEGGGLTRQAAVKLEREFASQELILKGLQRDNESKTIEVETLRRRLRVLTDFLIRQYGESDWESVVAASINSGVGLPPMPEDEVGLASGGGSGAGGDASQGAQFGSPERSLHQLRREVDGKGGSPTPIARLLSPGHTGRLATVPSRVEDLGSGSGTGNDSTFFELHQRAKQLLKGDVIVDTSRTDFDRGDLEGNDAAATPTTSPSKSITADINSVIARDEEDGEEVLAQASDERREAARRALQQVPRTNFGTHSNNTTLIAGQVWSTPLLLSSIESVRLLIQSFEKQNALRKVELEGLMSEARDAEKNLEAMEPVAA</sequence>
<keyword evidence="4" id="KW-1185">Reference proteome</keyword>
<dbReference type="EMBL" id="JMSN01000057">
    <property type="protein sequence ID" value="KDN43909.1"/>
    <property type="molecule type" value="Genomic_DNA"/>
</dbReference>
<dbReference type="OMA" id="FERKNAM"/>
<name>A0A066VYN3_TILAU</name>
<comment type="caution">
    <text evidence="3">The sequence shown here is derived from an EMBL/GenBank/DDBJ whole genome shotgun (WGS) entry which is preliminary data.</text>
</comment>
<feature type="region of interest" description="Disordered" evidence="2">
    <location>
        <begin position="1"/>
        <end position="169"/>
    </location>
</feature>
<evidence type="ECO:0000256" key="2">
    <source>
        <dbReference type="SAM" id="MobiDB-lite"/>
    </source>
</evidence>
<gene>
    <name evidence="3" type="ORF">K437DRAFT_257302</name>
</gene>
<dbReference type="HOGENOM" id="CLU_031216_0_0_1"/>
<feature type="compositionally biased region" description="Basic and acidic residues" evidence="2">
    <location>
        <begin position="146"/>
        <end position="163"/>
    </location>
</feature>
<dbReference type="InParanoid" id="A0A066VYN3"/>
<feature type="compositionally biased region" description="Polar residues" evidence="2">
    <location>
        <begin position="63"/>
        <end position="80"/>
    </location>
</feature>
<dbReference type="GeneID" id="25264663"/>
<reference evidence="3 4" key="1">
    <citation type="submission" date="2014-05" db="EMBL/GenBank/DDBJ databases">
        <title>Draft genome sequence of a rare smut relative, Tilletiaria anomala UBC 951.</title>
        <authorList>
            <consortium name="DOE Joint Genome Institute"/>
            <person name="Toome M."/>
            <person name="Kuo A."/>
            <person name="Henrissat B."/>
            <person name="Lipzen A."/>
            <person name="Tritt A."/>
            <person name="Yoshinaga Y."/>
            <person name="Zane M."/>
            <person name="Barry K."/>
            <person name="Grigoriev I.V."/>
            <person name="Spatafora J.W."/>
            <person name="Aimea M.C."/>
        </authorList>
    </citation>
    <scope>NUCLEOTIDE SEQUENCE [LARGE SCALE GENOMIC DNA]</scope>
    <source>
        <strain evidence="3 4">UBC 951</strain>
    </source>
</reference>
<organism evidence="3 4">
    <name type="scientific">Tilletiaria anomala (strain ATCC 24038 / CBS 436.72 / UBC 951)</name>
    <dbReference type="NCBI Taxonomy" id="1037660"/>
    <lineage>
        <taxon>Eukaryota</taxon>
        <taxon>Fungi</taxon>
        <taxon>Dikarya</taxon>
        <taxon>Basidiomycota</taxon>
        <taxon>Ustilaginomycotina</taxon>
        <taxon>Exobasidiomycetes</taxon>
        <taxon>Georgefischeriales</taxon>
        <taxon>Tilletiariaceae</taxon>
        <taxon>Tilletiaria</taxon>
    </lineage>
</organism>
<proteinExistence type="predicted"/>
<feature type="compositionally biased region" description="Polar residues" evidence="2">
    <location>
        <begin position="92"/>
        <end position="102"/>
    </location>
</feature>
<feature type="compositionally biased region" description="Basic and acidic residues" evidence="2">
    <location>
        <begin position="342"/>
        <end position="353"/>
    </location>
</feature>
<dbReference type="Proteomes" id="UP000027361">
    <property type="component" value="Unassembled WGS sequence"/>
</dbReference>
<keyword evidence="1" id="KW-0175">Coiled coil</keyword>
<evidence type="ECO:0000256" key="1">
    <source>
        <dbReference type="SAM" id="Coils"/>
    </source>
</evidence>
<feature type="region of interest" description="Disordered" evidence="2">
    <location>
        <begin position="420"/>
        <end position="440"/>
    </location>
</feature>
<accession>A0A066VYN3</accession>
<dbReference type="AlphaFoldDB" id="A0A066VYN3"/>
<feature type="region of interest" description="Disordered" evidence="2">
    <location>
        <begin position="310"/>
        <end position="372"/>
    </location>
</feature>
<feature type="compositionally biased region" description="Acidic residues" evidence="2">
    <location>
        <begin position="114"/>
        <end position="129"/>
    </location>
</feature>
<dbReference type="OrthoDB" id="3363533at2759"/>
<dbReference type="RefSeq" id="XP_013242530.1">
    <property type="nucleotide sequence ID" value="XM_013387076.1"/>
</dbReference>
<evidence type="ECO:0000313" key="3">
    <source>
        <dbReference type="EMBL" id="KDN43909.1"/>
    </source>
</evidence>